<proteinExistence type="predicted"/>
<feature type="transmembrane region" description="Helical" evidence="1">
    <location>
        <begin position="184"/>
        <end position="202"/>
    </location>
</feature>
<feature type="transmembrane region" description="Helical" evidence="1">
    <location>
        <begin position="222"/>
        <end position="245"/>
    </location>
</feature>
<accession>A0A6C7E9Z3</accession>
<evidence type="ECO:0000313" key="2">
    <source>
        <dbReference type="EMBL" id="BAN02832.1"/>
    </source>
</evidence>
<feature type="transmembrane region" description="Helical" evidence="1">
    <location>
        <begin position="81"/>
        <end position="99"/>
    </location>
</feature>
<keyword evidence="1" id="KW-0812">Transmembrane</keyword>
<dbReference type="EMBL" id="AP012057">
    <property type="protein sequence ID" value="BAN02832.1"/>
    <property type="molecule type" value="Genomic_DNA"/>
</dbReference>
<feature type="transmembrane region" description="Helical" evidence="1">
    <location>
        <begin position="364"/>
        <end position="383"/>
    </location>
</feature>
<keyword evidence="1" id="KW-0472">Membrane</keyword>
<dbReference type="KEGG" id="aym:YM304_25180"/>
<dbReference type="Proteomes" id="UP000011863">
    <property type="component" value="Chromosome"/>
</dbReference>
<feature type="transmembrane region" description="Helical" evidence="1">
    <location>
        <begin position="155"/>
        <end position="177"/>
    </location>
</feature>
<feature type="transmembrane region" description="Helical" evidence="1">
    <location>
        <begin position="390"/>
        <end position="412"/>
    </location>
</feature>
<organism evidence="2 3">
    <name type="scientific">Ilumatobacter coccineus (strain NBRC 103263 / KCTC 29153 / YM16-304)</name>
    <dbReference type="NCBI Taxonomy" id="1313172"/>
    <lineage>
        <taxon>Bacteria</taxon>
        <taxon>Bacillati</taxon>
        <taxon>Actinomycetota</taxon>
        <taxon>Acidimicrobiia</taxon>
        <taxon>Acidimicrobiales</taxon>
        <taxon>Ilumatobacteraceae</taxon>
        <taxon>Ilumatobacter</taxon>
    </lineage>
</organism>
<sequence>MTEAVDSQRSRADRAVWTVIALAVALFWLISTSWRPWNLFAEAGFSADFYDEQARSFIRGRLAVRPEVPGPEGFLIDGNTYLYYGPFLAIVRVPLALFGDLFVGRMVRLSMLIALVVLGRWSARLAVAGRRVVRSATTHDADTASDAHDADRDTWVIPLFVGAVLFSPALFASGWISVYHETEIWALALAVVSITLLAEWAADNFTDRRTLLWGSGAVLATTMTRAPIGLGLAMSLGLIGLILAWRSRSRASDSARRHDTWLPIAGGIAPLAAYAVVNVAKFGTLLSVPGDRQLLSLTDPTRAAFFETTGGSFFSPHFLPTTLAQYLRPDTIRFERLVPGIRFGPLAENYGSIDVETVTPASSLIVSATLLLALAIVGAIWMLRHRAMTWLTLVAGATIGAIPTFMIGFIANRYLIDMLPPLIAAGAVGVWIVARLDRTRAVKAIGVVLVVWGAWVNAALATWTLESKTPGFTELRSDIDRAVFGGGDVGIEPTAPGSPVPRDGRVGIADGCAGVYIAEQGNWVALERAPGIFETSGTVTDVADGPVRLAQTSAWTIDLLSLSVGGFAAVYSTPADPDVLTIPVESGLPVDYRILTDPITGETFIEVAGSGHLLPGDATESVDAGIAPALDAAASRHTPLCDTLLKSAAIDVLVDG</sequence>
<name>A0A6C7E9Z3_ILUCY</name>
<feature type="transmembrane region" description="Helical" evidence="1">
    <location>
        <begin position="418"/>
        <end position="434"/>
    </location>
</feature>
<protein>
    <recommendedName>
        <fullName evidence="4">Glycosyltransferase RgtA/B/C/D-like domain-containing protein</fullName>
    </recommendedName>
</protein>
<gene>
    <name evidence="2" type="ORF">YM304_25180</name>
</gene>
<feature type="transmembrane region" description="Helical" evidence="1">
    <location>
        <begin position="261"/>
        <end position="280"/>
    </location>
</feature>
<evidence type="ECO:0000313" key="3">
    <source>
        <dbReference type="Proteomes" id="UP000011863"/>
    </source>
</evidence>
<feature type="transmembrane region" description="Helical" evidence="1">
    <location>
        <begin position="441"/>
        <end position="465"/>
    </location>
</feature>
<dbReference type="AlphaFoldDB" id="A0A6C7E9Z3"/>
<evidence type="ECO:0000256" key="1">
    <source>
        <dbReference type="SAM" id="Phobius"/>
    </source>
</evidence>
<keyword evidence="3" id="KW-1185">Reference proteome</keyword>
<evidence type="ECO:0008006" key="4">
    <source>
        <dbReference type="Google" id="ProtNLM"/>
    </source>
</evidence>
<keyword evidence="1" id="KW-1133">Transmembrane helix</keyword>
<dbReference type="RefSeq" id="WP_015442079.1">
    <property type="nucleotide sequence ID" value="NC_020520.1"/>
</dbReference>
<feature type="transmembrane region" description="Helical" evidence="1">
    <location>
        <begin position="12"/>
        <end position="30"/>
    </location>
</feature>
<reference evidence="2 3" key="1">
    <citation type="journal article" date="2013" name="Int. J. Syst. Evol. Microbiol.">
        <title>Ilumatobacter nonamiense sp. nov. and Ilumatobacter coccineum sp. nov., isolated from seashore sand.</title>
        <authorList>
            <person name="Matsumoto A."/>
            <person name="Kasai H."/>
            <person name="Matsuo Y."/>
            <person name="Shizuri Y."/>
            <person name="Ichikawa N."/>
            <person name="Fujita N."/>
            <person name="Omura S."/>
            <person name="Takahashi Y."/>
        </authorList>
    </citation>
    <scope>NUCLEOTIDE SEQUENCE [LARGE SCALE GENOMIC DNA]</scope>
    <source>
        <strain evidence="3">NBRC 103263 / KCTC 29153 / YM16-304</strain>
    </source>
</reference>